<organism evidence="1 2">
    <name type="scientific">Phyllobacterium zundukense</name>
    <dbReference type="NCBI Taxonomy" id="1867719"/>
    <lineage>
        <taxon>Bacteria</taxon>
        <taxon>Pseudomonadati</taxon>
        <taxon>Pseudomonadota</taxon>
        <taxon>Alphaproteobacteria</taxon>
        <taxon>Hyphomicrobiales</taxon>
        <taxon>Phyllobacteriaceae</taxon>
        <taxon>Phyllobacterium</taxon>
    </lineage>
</organism>
<proteinExistence type="predicted"/>
<dbReference type="Proteomes" id="UP001061991">
    <property type="component" value="Chromosome"/>
</dbReference>
<gene>
    <name evidence="1" type="ORF">N8E88_24195</name>
</gene>
<keyword evidence="2" id="KW-1185">Reference proteome</keyword>
<dbReference type="EMBL" id="CP104973">
    <property type="protein sequence ID" value="UXN59653.1"/>
    <property type="molecule type" value="Genomic_DNA"/>
</dbReference>
<accession>A0ACD4D1H8</accession>
<sequence length="48" mass="5176">MASLEVSDVRVAETHLMAENGPNTGPVAAIGARIEHMLKIKISAHDFF</sequence>
<evidence type="ECO:0000313" key="1">
    <source>
        <dbReference type="EMBL" id="UXN59653.1"/>
    </source>
</evidence>
<name>A0ACD4D1H8_9HYPH</name>
<protein>
    <submittedName>
        <fullName evidence="1">Uncharacterized protein</fullName>
    </submittedName>
</protein>
<evidence type="ECO:0000313" key="2">
    <source>
        <dbReference type="Proteomes" id="UP001061991"/>
    </source>
</evidence>
<reference evidence="1" key="1">
    <citation type="submission" date="2022-09" db="EMBL/GenBank/DDBJ databases">
        <title>Interaction between co-microsymbionts with complementary sets of symbiotic genes in legume-rhizobium systems.</title>
        <authorList>
            <person name="Safronova V."/>
            <person name="Sazanova A."/>
            <person name="Afonin A."/>
            <person name="Chirak E."/>
        </authorList>
    </citation>
    <scope>NUCLEOTIDE SEQUENCE</scope>
    <source>
        <strain evidence="1">A18/3m</strain>
    </source>
</reference>